<feature type="transmembrane region" description="Helical" evidence="1">
    <location>
        <begin position="7"/>
        <end position="28"/>
    </location>
</feature>
<organism evidence="2 3">
    <name type="scientific">Helicobacter winghamensis</name>
    <dbReference type="NCBI Taxonomy" id="157268"/>
    <lineage>
        <taxon>Bacteria</taxon>
        <taxon>Pseudomonadati</taxon>
        <taxon>Campylobacterota</taxon>
        <taxon>Epsilonproteobacteria</taxon>
        <taxon>Campylobacterales</taxon>
        <taxon>Helicobacteraceae</taxon>
        <taxon>Helicobacter</taxon>
    </lineage>
</organism>
<evidence type="ECO:0000313" key="2">
    <source>
        <dbReference type="EMBL" id="PKT80402.1"/>
    </source>
</evidence>
<evidence type="ECO:0008006" key="4">
    <source>
        <dbReference type="Google" id="ProtNLM"/>
    </source>
</evidence>
<gene>
    <name evidence="2" type="ORF">BCM31_03340</name>
</gene>
<feature type="transmembrane region" description="Helical" evidence="1">
    <location>
        <begin position="189"/>
        <end position="210"/>
    </location>
</feature>
<comment type="caution">
    <text evidence="2">The sequence shown here is derived from an EMBL/GenBank/DDBJ whole genome shotgun (WGS) entry which is preliminary data.</text>
</comment>
<evidence type="ECO:0000256" key="1">
    <source>
        <dbReference type="SAM" id="Phobius"/>
    </source>
</evidence>
<sequence>MFQSRKFIFLEILLCVVLGVGIVCYTQSNQEITQKQHTALYYVNISGKQRFLAQRIVFLSQIISTNFILKRNNQETLLELRHCINELSSFHQILQNFVVSTIVGSEEYFTLNDVYFGSGGLMLKMEKFLDNVNQIFYLTNFNDILQINQSLLQQLEGDNGLLMSLELATLSQQIYGQTFLREQERNTEWFLYFGVFICVLQAILLLWNVARR</sequence>
<accession>A0A2N3PI94</accession>
<dbReference type="AlphaFoldDB" id="A0A2N3PI94"/>
<dbReference type="EMBL" id="MBPK01000043">
    <property type="protein sequence ID" value="PKT80402.1"/>
    <property type="molecule type" value="Genomic_DNA"/>
</dbReference>
<name>A0A2N3PI94_9HELI</name>
<evidence type="ECO:0000313" key="3">
    <source>
        <dbReference type="Proteomes" id="UP000233350"/>
    </source>
</evidence>
<dbReference type="STRING" id="556267.HWAG_00849"/>
<reference evidence="2 3" key="1">
    <citation type="submission" date="2016-07" db="EMBL/GenBank/DDBJ databases">
        <title>Detection of Helicobacter winghamensis from caecal content of red fox (Vulpes vulpes).</title>
        <authorList>
            <person name="Zanoni R.G."/>
            <person name="Florio D."/>
            <person name="Caffara M."/>
            <person name="Renzi M."/>
            <person name="Parisi A."/>
            <person name="Pasquali F."/>
            <person name="Manfreda G."/>
        </authorList>
    </citation>
    <scope>NUCLEOTIDE SEQUENCE [LARGE SCALE GENOMIC DNA]</scope>
    <source>
        <strain evidence="2 3">295_13</strain>
    </source>
</reference>
<dbReference type="Proteomes" id="UP000233350">
    <property type="component" value="Unassembled WGS sequence"/>
</dbReference>
<keyword evidence="1" id="KW-0812">Transmembrane</keyword>
<proteinExistence type="predicted"/>
<keyword evidence="3" id="KW-1185">Reference proteome</keyword>
<keyword evidence="1" id="KW-0472">Membrane</keyword>
<keyword evidence="1" id="KW-1133">Transmembrane helix</keyword>
<protein>
    <recommendedName>
        <fullName evidence="4">Chemotaxis protein</fullName>
    </recommendedName>
</protein>